<gene>
    <name evidence="1" type="ORF">Acr_02g0002990</name>
</gene>
<dbReference type="GO" id="GO:0010197">
    <property type="term" value="P:polar nucleus fusion"/>
    <property type="evidence" value="ECO:0007669"/>
    <property type="project" value="TreeGrafter"/>
</dbReference>
<dbReference type="PANTHER" id="PTHR47658:SF2">
    <property type="entry name" value="HMG-BOX (HIGH MOBILITY GROUP) DNA-BINDING FAMILY PROTEIN"/>
    <property type="match status" value="1"/>
</dbReference>
<organism evidence="1 2">
    <name type="scientific">Actinidia rufa</name>
    <dbReference type="NCBI Taxonomy" id="165716"/>
    <lineage>
        <taxon>Eukaryota</taxon>
        <taxon>Viridiplantae</taxon>
        <taxon>Streptophyta</taxon>
        <taxon>Embryophyta</taxon>
        <taxon>Tracheophyta</taxon>
        <taxon>Spermatophyta</taxon>
        <taxon>Magnoliopsida</taxon>
        <taxon>eudicotyledons</taxon>
        <taxon>Gunneridae</taxon>
        <taxon>Pentapetalae</taxon>
        <taxon>asterids</taxon>
        <taxon>Ericales</taxon>
        <taxon>Actinidiaceae</taxon>
        <taxon>Actinidia</taxon>
    </lineage>
</organism>
<dbReference type="SUPFAM" id="SSF47095">
    <property type="entry name" value="HMG-box"/>
    <property type="match status" value="1"/>
</dbReference>
<accession>A0A7J0E7W0</accession>
<evidence type="ECO:0000313" key="2">
    <source>
        <dbReference type="Proteomes" id="UP000585474"/>
    </source>
</evidence>
<dbReference type="InterPro" id="IPR036910">
    <property type="entry name" value="HMG_box_dom_sf"/>
</dbReference>
<name>A0A7J0E7W0_9ERIC</name>
<dbReference type="AlphaFoldDB" id="A0A7J0E7W0"/>
<keyword evidence="2" id="KW-1185">Reference proteome</keyword>
<dbReference type="PANTHER" id="PTHR47658">
    <property type="entry name" value="HIGH MOBILITY GROUP B PROTEIN 12-RELATED"/>
    <property type="match status" value="1"/>
</dbReference>
<evidence type="ECO:0000313" key="1">
    <source>
        <dbReference type="EMBL" id="GFY82059.1"/>
    </source>
</evidence>
<dbReference type="OrthoDB" id="1919336at2759"/>
<keyword evidence="1" id="KW-0238">DNA-binding</keyword>
<dbReference type="GO" id="GO:0003677">
    <property type="term" value="F:DNA binding"/>
    <property type="evidence" value="ECO:0007669"/>
    <property type="project" value="UniProtKB-KW"/>
</dbReference>
<dbReference type="EMBL" id="BJWL01000002">
    <property type="protein sequence ID" value="GFY82059.1"/>
    <property type="molecule type" value="Genomic_DNA"/>
</dbReference>
<comment type="caution">
    <text evidence="1">The sequence shown here is derived from an EMBL/GenBank/DDBJ whole genome shotgun (WGS) entry which is preliminary data.</text>
</comment>
<dbReference type="GO" id="GO:0005634">
    <property type="term" value="C:nucleus"/>
    <property type="evidence" value="ECO:0007669"/>
    <property type="project" value="TreeGrafter"/>
</dbReference>
<dbReference type="Gene3D" id="1.10.30.10">
    <property type="entry name" value="High mobility group box domain"/>
    <property type="match status" value="1"/>
</dbReference>
<protein>
    <submittedName>
        <fullName evidence="1">HMG-box (High mobility group) DNA-binding family protein</fullName>
    </submittedName>
</protein>
<dbReference type="Proteomes" id="UP000585474">
    <property type="component" value="Unassembled WGS sequence"/>
</dbReference>
<sequence length="181" mass="20731">MANPPRILKRVRAIHRAPDGSAFKKCNLCGVSVAIALADMHECESGKNVKRFKSDFGNQNRTKQRFGDQPRSPFRLFMEIFSRTCMARNTIEVDRKGFETWKNMSKQERLPYVLQAEKVNSGYLKALLQEVEDMSSVDDDEADSAEVGKYDKDYVCYEGSENYVGHESFWCEGSESFDTKL</sequence>
<reference evidence="1 2" key="1">
    <citation type="submission" date="2019-07" db="EMBL/GenBank/DDBJ databases">
        <title>De Novo Assembly of kiwifruit Actinidia rufa.</title>
        <authorList>
            <person name="Sugita-Konishi S."/>
            <person name="Sato K."/>
            <person name="Mori E."/>
            <person name="Abe Y."/>
            <person name="Kisaki G."/>
            <person name="Hamano K."/>
            <person name="Suezawa K."/>
            <person name="Otani M."/>
            <person name="Fukuda T."/>
            <person name="Manabe T."/>
            <person name="Gomi K."/>
            <person name="Tabuchi M."/>
            <person name="Akimitsu K."/>
            <person name="Kataoka I."/>
        </authorList>
    </citation>
    <scope>NUCLEOTIDE SEQUENCE [LARGE SCALE GENOMIC DNA]</scope>
    <source>
        <strain evidence="2">cv. Fuchu</strain>
    </source>
</reference>
<proteinExistence type="predicted"/>